<evidence type="ECO:0000256" key="1">
    <source>
        <dbReference type="SAM" id="SignalP"/>
    </source>
</evidence>
<keyword evidence="1" id="KW-0732">Signal</keyword>
<feature type="chain" id="PRO_5009273483" description="Fap system outer membrane protein" evidence="1">
    <location>
        <begin position="23"/>
        <end position="245"/>
    </location>
</feature>
<protein>
    <recommendedName>
        <fullName evidence="4">Fap system outer membrane protein</fullName>
    </recommendedName>
</protein>
<evidence type="ECO:0000313" key="2">
    <source>
        <dbReference type="EMBL" id="SDU01010.1"/>
    </source>
</evidence>
<dbReference type="OrthoDB" id="5585636at2"/>
<name>A0A1H2F0V6_9PSED</name>
<proteinExistence type="predicted"/>
<dbReference type="STRING" id="364197.SAMN05216296_1235"/>
<evidence type="ECO:0008006" key="4">
    <source>
        <dbReference type="Google" id="ProtNLM"/>
    </source>
</evidence>
<dbReference type="Proteomes" id="UP000243232">
    <property type="component" value="Chromosome I"/>
</dbReference>
<reference evidence="3" key="1">
    <citation type="submission" date="2016-10" db="EMBL/GenBank/DDBJ databases">
        <authorList>
            <person name="Varghese N."/>
            <person name="Submissions S."/>
        </authorList>
    </citation>
    <scope>NUCLEOTIDE SEQUENCE [LARGE SCALE GENOMIC DNA]</scope>
    <source>
        <strain evidence="3">DSM 17875</strain>
    </source>
</reference>
<evidence type="ECO:0000313" key="3">
    <source>
        <dbReference type="Proteomes" id="UP000243232"/>
    </source>
</evidence>
<gene>
    <name evidence="2" type="ORF">SAMN05216296_1235</name>
</gene>
<dbReference type="RefSeq" id="WP_090193586.1">
    <property type="nucleotide sequence ID" value="NZ_LT629785.1"/>
</dbReference>
<dbReference type="AlphaFoldDB" id="A0A1H2F0V6"/>
<feature type="signal peptide" evidence="1">
    <location>
        <begin position="1"/>
        <end position="22"/>
    </location>
</feature>
<keyword evidence="3" id="KW-1185">Reference proteome</keyword>
<dbReference type="EMBL" id="LT629785">
    <property type="protein sequence ID" value="SDU01010.1"/>
    <property type="molecule type" value="Genomic_DNA"/>
</dbReference>
<accession>A0A1H2F0V6</accession>
<sequence length="245" mass="26033">MKFRIKPWMIVSLLLPAIPVNGSSLFKPVEISDAEMATLRGRYVLPEGIVHFGVTMATQWRNNSGASIGAQVNLTVNRLAQANLTVNPLYESGNSNLPDYASGQVIGGQGLNKVQGISQSVRTAGDFNSGENYVDVHIDRSPGQTFSTEGKSWGGNQQFSNEAGAVQVSSANGGLKLDLVAGQNQGLASQSIGRGGIAQQANISGQMNQVRNLTSLTVALQQNTARAQRVNCNLSDLAIMRRAGY</sequence>
<organism evidence="2 3">
    <name type="scientific">Pseudomonas pohangensis</name>
    <dbReference type="NCBI Taxonomy" id="364197"/>
    <lineage>
        <taxon>Bacteria</taxon>
        <taxon>Pseudomonadati</taxon>
        <taxon>Pseudomonadota</taxon>
        <taxon>Gammaproteobacteria</taxon>
        <taxon>Pseudomonadales</taxon>
        <taxon>Pseudomonadaceae</taxon>
        <taxon>Pseudomonas</taxon>
    </lineage>
</organism>